<dbReference type="HAMAP" id="MF_01487">
    <property type="entry name" value="RecD"/>
    <property type="match status" value="1"/>
</dbReference>
<gene>
    <name evidence="13" type="primary">recD</name>
    <name evidence="13" type="ORF">C3Y92_08550</name>
</gene>
<dbReference type="CDD" id="cd18809">
    <property type="entry name" value="SF1_C_RecD"/>
    <property type="match status" value="1"/>
</dbReference>
<evidence type="ECO:0000256" key="10">
    <source>
        <dbReference type="ARBA" id="ARBA00023235"/>
    </source>
</evidence>
<keyword evidence="4" id="KW-0378">Hydrolase</keyword>
<dbReference type="Pfam" id="PF13245">
    <property type="entry name" value="AAA_19"/>
    <property type="match status" value="1"/>
</dbReference>
<keyword evidence="1" id="KW-0540">Nuclease</keyword>
<evidence type="ECO:0000256" key="5">
    <source>
        <dbReference type="ARBA" id="ARBA00022806"/>
    </source>
</evidence>
<dbReference type="InterPro" id="IPR027785">
    <property type="entry name" value="UvrD-like_helicase_C"/>
</dbReference>
<keyword evidence="7" id="KW-0067">ATP-binding</keyword>
<accession>A0A4P6HK50</accession>
<dbReference type="EMBL" id="CP026538">
    <property type="protein sequence ID" value="QAZ67275.1"/>
    <property type="molecule type" value="Genomic_DNA"/>
</dbReference>
<dbReference type="Gene3D" id="1.10.10.1020">
    <property type="entry name" value="RecBCD complex, subunit RecD, N-terminal domain"/>
    <property type="match status" value="1"/>
</dbReference>
<evidence type="ECO:0000256" key="6">
    <source>
        <dbReference type="ARBA" id="ARBA00022839"/>
    </source>
</evidence>
<evidence type="ECO:0000259" key="12">
    <source>
        <dbReference type="Pfam" id="PF21185"/>
    </source>
</evidence>
<evidence type="ECO:0000256" key="8">
    <source>
        <dbReference type="ARBA" id="ARBA00023125"/>
    </source>
</evidence>
<evidence type="ECO:0000313" key="13">
    <source>
        <dbReference type="EMBL" id="QAZ67275.1"/>
    </source>
</evidence>
<sequence length="623" mass="67769">MLRTESPAVTKLREMPMFEPMDLHFANCLCHLGDCHADDLALAAALTSRGTGLGHICIDLSLPLETIFPEISFPLPDATRLLSALSGLPCLGGPEDFTPLVLDGTRLYLRRYHQYERDLAEGLLKLATKPAATDEHAAREALRRLFPDGASELDMQMASTFSACRSHLAVITGGPGTGKTFTAARIVAMLQDLEGIPGHRIALAAPTGKAAARLYESLRQAFAIPALTARANDLPTEATTLHRLLGLRPNSPKTRHDRDNPLPYSLVFVDEASMASLPVMAKLVRALPNEARLILLGDRDQLASVEAGAALADICGDGWVTGFSGKFRESLARVFPKAQDLPSAPEPTPPLADAVVHLNRTWRFDDTSGIAAVSRAVRTGDADATLAVLAEPHIDLTWVQPKTNEEVWTALEPLIHGYTAALNAHSPDEAFRAWGSLRLLTPLRQGAYGVEGLNRHIDGLLRERGAIVRSGFWHPGKPVLITRNDPSLGLFNGDMGVALEDETGSLRVWFPGTHGGWRHFSPTRLTAVEEVYAMTVHKSQGSEFDVVYFLLPDRESPVLTRELLYTAITRAKKQAMVIGGSKLIRDCVTKVISRHSNLRNLLVAQDWTHSDANGKGDQAVKGN</sequence>
<dbReference type="InterPro" id="IPR006344">
    <property type="entry name" value="RecD"/>
</dbReference>
<evidence type="ECO:0000256" key="1">
    <source>
        <dbReference type="ARBA" id="ARBA00022722"/>
    </source>
</evidence>
<dbReference type="Gene3D" id="3.40.50.300">
    <property type="entry name" value="P-loop containing nucleotide triphosphate hydrolases"/>
    <property type="match status" value="3"/>
</dbReference>
<dbReference type="Pfam" id="PF13538">
    <property type="entry name" value="UvrD_C_2"/>
    <property type="match status" value="1"/>
</dbReference>
<keyword evidence="6" id="KW-0269">Exonuclease</keyword>
<name>A0A4P6HK50_9BACT</name>
<evidence type="ECO:0000313" key="14">
    <source>
        <dbReference type="Proteomes" id="UP000293296"/>
    </source>
</evidence>
<dbReference type="KEGG" id="dcb:C3Y92_08550"/>
<keyword evidence="8" id="KW-0238">DNA-binding</keyword>
<evidence type="ECO:0000256" key="4">
    <source>
        <dbReference type="ARBA" id="ARBA00022801"/>
    </source>
</evidence>
<dbReference type="GO" id="GO:0006310">
    <property type="term" value="P:DNA recombination"/>
    <property type="evidence" value="ECO:0007669"/>
    <property type="project" value="InterPro"/>
</dbReference>
<dbReference type="GO" id="GO:0017116">
    <property type="term" value="F:single-stranded DNA helicase activity"/>
    <property type="evidence" value="ECO:0007669"/>
    <property type="project" value="TreeGrafter"/>
</dbReference>
<organism evidence="13 14">
    <name type="scientific">Solidesulfovibrio carbinolicus</name>
    <dbReference type="NCBI Taxonomy" id="296842"/>
    <lineage>
        <taxon>Bacteria</taxon>
        <taxon>Pseudomonadati</taxon>
        <taxon>Thermodesulfobacteriota</taxon>
        <taxon>Desulfovibrionia</taxon>
        <taxon>Desulfovibrionales</taxon>
        <taxon>Desulfovibrionaceae</taxon>
        <taxon>Solidesulfovibrio</taxon>
    </lineage>
</organism>
<protein>
    <submittedName>
        <fullName evidence="13">Exodeoxyribonuclease V subunit alpha</fullName>
    </submittedName>
</protein>
<dbReference type="InterPro" id="IPR050534">
    <property type="entry name" value="Coronavir_polyprotein_1ab"/>
</dbReference>
<dbReference type="GO" id="GO:0006302">
    <property type="term" value="P:double-strand break repair"/>
    <property type="evidence" value="ECO:0007669"/>
    <property type="project" value="InterPro"/>
</dbReference>
<feature type="domain" description="UvrD-like helicase C-terminal" evidence="11">
    <location>
        <begin position="531"/>
        <end position="578"/>
    </location>
</feature>
<dbReference type="Pfam" id="PF21185">
    <property type="entry name" value="RecD_N"/>
    <property type="match status" value="1"/>
</dbReference>
<feature type="domain" description="RecBCD enzyme subunit RecD N-terminal" evidence="12">
    <location>
        <begin position="17"/>
        <end position="108"/>
    </location>
</feature>
<dbReference type="InterPro" id="IPR027417">
    <property type="entry name" value="P-loop_NTPase"/>
</dbReference>
<dbReference type="PANTHER" id="PTHR43788">
    <property type="entry name" value="DNA2/NAM7 HELICASE FAMILY MEMBER"/>
    <property type="match status" value="1"/>
</dbReference>
<keyword evidence="10" id="KW-0413">Isomerase</keyword>
<dbReference type="InterPro" id="IPR049550">
    <property type="entry name" value="RecD_N"/>
</dbReference>
<dbReference type="GO" id="GO:0008854">
    <property type="term" value="F:exodeoxyribonuclease V activity"/>
    <property type="evidence" value="ECO:0007669"/>
    <property type="project" value="InterPro"/>
</dbReference>
<dbReference type="PANTHER" id="PTHR43788:SF6">
    <property type="entry name" value="DNA HELICASE B"/>
    <property type="match status" value="1"/>
</dbReference>
<evidence type="ECO:0000259" key="11">
    <source>
        <dbReference type="Pfam" id="PF13538"/>
    </source>
</evidence>
<dbReference type="Proteomes" id="UP000293296">
    <property type="component" value="Chromosome"/>
</dbReference>
<dbReference type="InterPro" id="IPR041851">
    <property type="entry name" value="RecD_N_sf"/>
</dbReference>
<evidence type="ECO:0000256" key="3">
    <source>
        <dbReference type="ARBA" id="ARBA00022763"/>
    </source>
</evidence>
<evidence type="ECO:0000256" key="9">
    <source>
        <dbReference type="ARBA" id="ARBA00023204"/>
    </source>
</evidence>
<dbReference type="OrthoDB" id="9763659at2"/>
<keyword evidence="5" id="KW-0347">Helicase</keyword>
<evidence type="ECO:0000256" key="7">
    <source>
        <dbReference type="ARBA" id="ARBA00022840"/>
    </source>
</evidence>
<evidence type="ECO:0000256" key="2">
    <source>
        <dbReference type="ARBA" id="ARBA00022741"/>
    </source>
</evidence>
<dbReference type="GO" id="GO:0009338">
    <property type="term" value="C:exodeoxyribonuclease V complex"/>
    <property type="evidence" value="ECO:0007669"/>
    <property type="project" value="InterPro"/>
</dbReference>
<keyword evidence="9" id="KW-0234">DNA repair</keyword>
<dbReference type="NCBIfam" id="TIGR01447">
    <property type="entry name" value="recD"/>
    <property type="match status" value="1"/>
</dbReference>
<proteinExistence type="inferred from homology"/>
<dbReference type="AlphaFoldDB" id="A0A4P6HK50"/>
<dbReference type="RefSeq" id="WP_129351708.1">
    <property type="nucleotide sequence ID" value="NZ_CP026538.1"/>
</dbReference>
<keyword evidence="14" id="KW-1185">Reference proteome</keyword>
<dbReference type="GO" id="GO:0005524">
    <property type="term" value="F:ATP binding"/>
    <property type="evidence" value="ECO:0007669"/>
    <property type="project" value="UniProtKB-KW"/>
</dbReference>
<keyword evidence="3" id="KW-0227">DNA damage</keyword>
<dbReference type="SUPFAM" id="SSF52540">
    <property type="entry name" value="P-loop containing nucleoside triphosphate hydrolases"/>
    <property type="match status" value="2"/>
</dbReference>
<dbReference type="CDD" id="cd17933">
    <property type="entry name" value="DEXSc_RecD-like"/>
    <property type="match status" value="1"/>
</dbReference>
<keyword evidence="2" id="KW-0547">Nucleotide-binding</keyword>
<dbReference type="GO" id="GO:0003677">
    <property type="term" value="F:DNA binding"/>
    <property type="evidence" value="ECO:0007669"/>
    <property type="project" value="UniProtKB-KW"/>
</dbReference>
<reference evidence="13 14" key="1">
    <citation type="submission" date="2018-02" db="EMBL/GenBank/DDBJ databases">
        <title>Genome sequence of Desulfovibrio carbinolicus DSM 3852.</title>
        <authorList>
            <person name="Wilbanks E."/>
            <person name="Skennerton C.T."/>
            <person name="Orphan V.J."/>
        </authorList>
    </citation>
    <scope>NUCLEOTIDE SEQUENCE [LARGE SCALE GENOMIC DNA]</scope>
    <source>
        <strain evidence="13 14">DSM 3852</strain>
    </source>
</reference>